<dbReference type="Pfam" id="PF01693">
    <property type="entry name" value="Cauli_VI"/>
    <property type="match status" value="1"/>
</dbReference>
<feature type="domain" description="Ribonuclease H1 N-terminal" evidence="1">
    <location>
        <begin position="17"/>
        <end position="48"/>
    </location>
</feature>
<dbReference type="KEGG" id="ful:C4N20_02940"/>
<dbReference type="GeneID" id="78453751"/>
<dbReference type="Gene3D" id="3.30.420.10">
    <property type="entry name" value="Ribonuclease H-like superfamily/Ribonuclease H"/>
    <property type="match status" value="1"/>
</dbReference>
<dbReference type="InterPro" id="IPR036397">
    <property type="entry name" value="RNaseH_sf"/>
</dbReference>
<reference evidence="2 3" key="1">
    <citation type="submission" date="2018-06" db="EMBL/GenBank/DDBJ databases">
        <authorList>
            <consortium name="Pathogen Informatics"/>
            <person name="Doyle S."/>
        </authorList>
    </citation>
    <scope>NUCLEOTIDE SEQUENCE [LARGE SCALE GENOMIC DNA]</scope>
    <source>
        <strain evidence="2 3">NCTC12112</strain>
    </source>
</reference>
<dbReference type="Proteomes" id="UP000249008">
    <property type="component" value="Chromosome 1"/>
</dbReference>
<organism evidence="2 3">
    <name type="scientific">Fusobacterium ulcerans</name>
    <dbReference type="NCBI Taxonomy" id="861"/>
    <lineage>
        <taxon>Bacteria</taxon>
        <taxon>Fusobacteriati</taxon>
        <taxon>Fusobacteriota</taxon>
        <taxon>Fusobacteriia</taxon>
        <taxon>Fusobacteriales</taxon>
        <taxon>Fusobacteriaceae</taxon>
        <taxon>Fusobacterium</taxon>
    </lineage>
</organism>
<name>A0AAX1TRL6_9FUSO</name>
<dbReference type="InterPro" id="IPR012337">
    <property type="entry name" value="RNaseH-like_sf"/>
</dbReference>
<evidence type="ECO:0000313" key="3">
    <source>
        <dbReference type="Proteomes" id="UP000249008"/>
    </source>
</evidence>
<sequence>MGKKFYAYFLEDENIKGMVDNWDKCKSLVHGKKARYKSFPTEKEGKQWLEAGAHYEKKTGDQAPKVKKEKLKESLVDGIYFDSGTGRGIGVEVRVTDLKGTSLLEKNSFGLSVNSYGNIHLGTDKTNNYGELLGLYLAMDIASQTGEKKIFGDSNLVIFFWSKGLFRKDSLNEDTISLILKVTEKRKNFEKTGGKIEYVSGDINPADLGFHK</sequence>
<dbReference type="RefSeq" id="WP_005981034.1">
    <property type="nucleotide sequence ID" value="NZ_CABKNW010000005.1"/>
</dbReference>
<dbReference type="Gene3D" id="3.40.970.10">
    <property type="entry name" value="Ribonuclease H1, N-terminal domain"/>
    <property type="match status" value="1"/>
</dbReference>
<gene>
    <name evidence="2" type="ORF">NCTC12112_02470</name>
</gene>
<dbReference type="EMBL" id="LS483487">
    <property type="protein sequence ID" value="SQJ10747.1"/>
    <property type="molecule type" value="Genomic_DNA"/>
</dbReference>
<accession>A0AAX1TRL6</accession>
<dbReference type="InterPro" id="IPR037056">
    <property type="entry name" value="RNase_H1_N_sf"/>
</dbReference>
<protein>
    <submittedName>
        <fullName evidence="2">Predicted double-stranded RNA/RNA-DNA hybrid binding protein</fullName>
    </submittedName>
</protein>
<dbReference type="InterPro" id="IPR011320">
    <property type="entry name" value="RNase_H1_N"/>
</dbReference>
<dbReference type="SUPFAM" id="SSF53098">
    <property type="entry name" value="Ribonuclease H-like"/>
    <property type="match status" value="1"/>
</dbReference>
<dbReference type="GO" id="GO:0003676">
    <property type="term" value="F:nucleic acid binding"/>
    <property type="evidence" value="ECO:0007669"/>
    <property type="project" value="InterPro"/>
</dbReference>
<dbReference type="AlphaFoldDB" id="A0AAX1TRL6"/>
<evidence type="ECO:0000313" key="2">
    <source>
        <dbReference type="EMBL" id="SQJ10747.1"/>
    </source>
</evidence>
<proteinExistence type="predicted"/>
<evidence type="ECO:0000259" key="1">
    <source>
        <dbReference type="Pfam" id="PF01693"/>
    </source>
</evidence>